<dbReference type="Proteomes" id="UP000003803">
    <property type="component" value="Unassembled WGS sequence"/>
</dbReference>
<reference evidence="1" key="2">
    <citation type="submission" date="2013-09" db="EMBL/GenBank/DDBJ databases">
        <title>Draft genome sequence of Anaerotruncus colihominis(DSM 17241).</title>
        <authorList>
            <person name="Sudarsanam P."/>
            <person name="Ley R."/>
            <person name="Guruge J."/>
            <person name="Turnbaugh P.J."/>
            <person name="Mahowald M."/>
            <person name="Liep D."/>
            <person name="Gordon J."/>
        </authorList>
    </citation>
    <scope>NUCLEOTIDE SEQUENCE</scope>
    <source>
        <strain evidence="1">DSM 17241</strain>
    </source>
</reference>
<dbReference type="EMBL" id="ABGD02000014">
    <property type="protein sequence ID" value="EDS11263.1"/>
    <property type="molecule type" value="Genomic_DNA"/>
</dbReference>
<comment type="caution">
    <text evidence="1">The sequence shown here is derived from an EMBL/GenBank/DDBJ whole genome shotgun (WGS) entry which is preliminary data.</text>
</comment>
<evidence type="ECO:0000313" key="2">
    <source>
        <dbReference type="Proteomes" id="UP000003803"/>
    </source>
</evidence>
<accession>B0PAT3</accession>
<organism evidence="1 2">
    <name type="scientific">Anaerotruncus colihominis DSM 17241</name>
    <dbReference type="NCBI Taxonomy" id="445972"/>
    <lineage>
        <taxon>Bacteria</taxon>
        <taxon>Bacillati</taxon>
        <taxon>Bacillota</taxon>
        <taxon>Clostridia</taxon>
        <taxon>Eubacteriales</taxon>
        <taxon>Oscillospiraceae</taxon>
        <taxon>Anaerotruncus</taxon>
    </lineage>
</organism>
<reference evidence="1" key="1">
    <citation type="submission" date="2007-11" db="EMBL/GenBank/DDBJ databases">
        <authorList>
            <person name="Fulton L."/>
            <person name="Clifton S."/>
            <person name="Fulton B."/>
            <person name="Xu J."/>
            <person name="Minx P."/>
            <person name="Pepin K.H."/>
            <person name="Johnson M."/>
            <person name="Thiruvilangam P."/>
            <person name="Bhonagiri V."/>
            <person name="Nash W.E."/>
            <person name="Mardis E.R."/>
            <person name="Wilson R.K."/>
        </authorList>
    </citation>
    <scope>NUCLEOTIDE SEQUENCE [LARGE SCALE GENOMIC DNA]</scope>
    <source>
        <strain evidence="1">DSM 17241</strain>
    </source>
</reference>
<gene>
    <name evidence="1" type="ORF">ANACOL_01883</name>
</gene>
<dbReference type="AlphaFoldDB" id="B0PAT3"/>
<sequence>MIMIAVIRTICRKTAVILWDLPREMEQIIMNHIPCLCAANMKGKDIFDAVETGIRLAAACIKKMKTTIKSLTAKPPKNGCLK</sequence>
<dbReference type="HOGENOM" id="CLU_2550908_0_0_9"/>
<name>B0PAT3_9FIRM</name>
<keyword evidence="2" id="KW-1185">Reference proteome</keyword>
<proteinExistence type="predicted"/>
<protein>
    <submittedName>
        <fullName evidence="1">Uncharacterized protein</fullName>
    </submittedName>
</protein>
<evidence type="ECO:0000313" key="1">
    <source>
        <dbReference type="EMBL" id="EDS11263.1"/>
    </source>
</evidence>